<protein>
    <submittedName>
        <fullName evidence="2 4">Uncharacterized protein</fullName>
    </submittedName>
</protein>
<gene>
    <name evidence="2" type="ORF">TASK_LOCUS7540</name>
</gene>
<evidence type="ECO:0000313" key="3">
    <source>
        <dbReference type="Proteomes" id="UP000282613"/>
    </source>
</evidence>
<name>A0A0R3WAG5_TAEAS</name>
<dbReference type="Proteomes" id="UP000282613">
    <property type="component" value="Unassembled WGS sequence"/>
</dbReference>
<keyword evidence="1" id="KW-1133">Transmembrane helix</keyword>
<evidence type="ECO:0000256" key="1">
    <source>
        <dbReference type="SAM" id="Phobius"/>
    </source>
</evidence>
<feature type="transmembrane region" description="Helical" evidence="1">
    <location>
        <begin position="88"/>
        <end position="105"/>
    </location>
</feature>
<dbReference type="EMBL" id="UYRS01018633">
    <property type="protein sequence ID" value="VDK38556.1"/>
    <property type="molecule type" value="Genomic_DNA"/>
</dbReference>
<dbReference type="AlphaFoldDB" id="A0A0R3WAG5"/>
<proteinExistence type="predicted"/>
<organism evidence="4">
    <name type="scientific">Taenia asiatica</name>
    <name type="common">Asian tapeworm</name>
    <dbReference type="NCBI Taxonomy" id="60517"/>
    <lineage>
        <taxon>Eukaryota</taxon>
        <taxon>Metazoa</taxon>
        <taxon>Spiralia</taxon>
        <taxon>Lophotrochozoa</taxon>
        <taxon>Platyhelminthes</taxon>
        <taxon>Cestoda</taxon>
        <taxon>Eucestoda</taxon>
        <taxon>Cyclophyllidea</taxon>
        <taxon>Taeniidae</taxon>
        <taxon>Taenia</taxon>
    </lineage>
</organism>
<keyword evidence="1" id="KW-0472">Membrane</keyword>
<reference evidence="2 3" key="2">
    <citation type="submission" date="2018-11" db="EMBL/GenBank/DDBJ databases">
        <authorList>
            <consortium name="Pathogen Informatics"/>
        </authorList>
    </citation>
    <scope>NUCLEOTIDE SEQUENCE [LARGE SCALE GENOMIC DNA]</scope>
</reference>
<evidence type="ECO:0000313" key="2">
    <source>
        <dbReference type="EMBL" id="VDK38556.1"/>
    </source>
</evidence>
<keyword evidence="1" id="KW-0812">Transmembrane</keyword>
<sequence>MIDGSRQPIGARDYVETRCMCVWAYTYTRRRDNAREGVERTGCCCGDQLKKQESSSEELPSHSLDLFYFLCPTPPLIRGDLLIQTVKYFLVVISFMLMGCVLVLASGRVRDLRRLDLQHG</sequence>
<accession>A0A0R3WAG5</accession>
<evidence type="ECO:0000313" key="4">
    <source>
        <dbReference type="WBParaSite" id="TASK_0000753901-mRNA-1"/>
    </source>
</evidence>
<keyword evidence="3" id="KW-1185">Reference proteome</keyword>
<reference evidence="4" key="1">
    <citation type="submission" date="2017-02" db="UniProtKB">
        <authorList>
            <consortium name="WormBaseParasite"/>
        </authorList>
    </citation>
    <scope>IDENTIFICATION</scope>
</reference>
<dbReference type="WBParaSite" id="TASK_0000753901-mRNA-1">
    <property type="protein sequence ID" value="TASK_0000753901-mRNA-1"/>
    <property type="gene ID" value="TASK_0000753901"/>
</dbReference>